<protein>
    <submittedName>
        <fullName evidence="10">Glycyl-radical enzyme activating protein</fullName>
    </submittedName>
</protein>
<dbReference type="PROSITE" id="PS00198">
    <property type="entry name" value="4FE4S_FER_1"/>
    <property type="match status" value="2"/>
</dbReference>
<dbReference type="InterPro" id="IPR034457">
    <property type="entry name" value="Organic_radical-activating"/>
</dbReference>
<dbReference type="PIRSF" id="PIRSF000371">
    <property type="entry name" value="PFL_act_enz"/>
    <property type="match status" value="1"/>
</dbReference>
<dbReference type="EMBL" id="CP120733">
    <property type="protein sequence ID" value="WFD10678.1"/>
    <property type="molecule type" value="Genomic_DNA"/>
</dbReference>
<dbReference type="SFLD" id="SFLDS00029">
    <property type="entry name" value="Radical_SAM"/>
    <property type="match status" value="1"/>
</dbReference>
<dbReference type="PROSITE" id="PS51379">
    <property type="entry name" value="4FE4S_FER_2"/>
    <property type="match status" value="2"/>
</dbReference>
<dbReference type="Gene3D" id="3.30.70.20">
    <property type="match status" value="1"/>
</dbReference>
<evidence type="ECO:0000256" key="5">
    <source>
        <dbReference type="ARBA" id="ARBA00023004"/>
    </source>
</evidence>
<feature type="domain" description="Radical SAM core" evidence="9">
    <location>
        <begin position="20"/>
        <end position="310"/>
    </location>
</feature>
<dbReference type="RefSeq" id="WP_277732645.1">
    <property type="nucleotide sequence ID" value="NZ_CP120733.1"/>
</dbReference>
<keyword evidence="2" id="KW-0004">4Fe-4S</keyword>
<dbReference type="SUPFAM" id="SSF102114">
    <property type="entry name" value="Radical SAM enzymes"/>
    <property type="match status" value="1"/>
</dbReference>
<dbReference type="PANTHER" id="PTHR30352">
    <property type="entry name" value="PYRUVATE FORMATE-LYASE-ACTIVATING ENZYME"/>
    <property type="match status" value="1"/>
</dbReference>
<evidence type="ECO:0000256" key="4">
    <source>
        <dbReference type="ARBA" id="ARBA00022723"/>
    </source>
</evidence>
<gene>
    <name evidence="10" type="ORF">P4S50_00995</name>
</gene>
<feature type="domain" description="4Fe-4S ferredoxin-type" evidence="8">
    <location>
        <begin position="51"/>
        <end position="80"/>
    </location>
</feature>
<dbReference type="SFLD" id="SFLDG01118">
    <property type="entry name" value="activating_enzymes__group_2"/>
    <property type="match status" value="1"/>
</dbReference>
<proteinExistence type="predicted"/>
<dbReference type="SFLD" id="SFLDG01066">
    <property type="entry name" value="organic_radical-activating_enz"/>
    <property type="match status" value="1"/>
</dbReference>
<evidence type="ECO:0000256" key="7">
    <source>
        <dbReference type="ARBA" id="ARBA00047365"/>
    </source>
</evidence>
<dbReference type="Gene3D" id="3.20.20.70">
    <property type="entry name" value="Aldolase class I"/>
    <property type="match status" value="1"/>
</dbReference>
<evidence type="ECO:0000259" key="8">
    <source>
        <dbReference type="PROSITE" id="PS51379"/>
    </source>
</evidence>
<dbReference type="PROSITE" id="PS51918">
    <property type="entry name" value="RADICAL_SAM"/>
    <property type="match status" value="1"/>
</dbReference>
<dbReference type="InterPro" id="IPR017900">
    <property type="entry name" value="4Fe4S_Fe_S_CS"/>
</dbReference>
<dbReference type="InterPro" id="IPR013785">
    <property type="entry name" value="Aldolase_TIM"/>
</dbReference>
<dbReference type="Proteomes" id="UP001222800">
    <property type="component" value="Chromosome"/>
</dbReference>
<evidence type="ECO:0000256" key="2">
    <source>
        <dbReference type="ARBA" id="ARBA00022485"/>
    </source>
</evidence>
<name>A0ABY8EIL3_9FIRM</name>
<dbReference type="InterPro" id="IPR007197">
    <property type="entry name" value="rSAM"/>
</dbReference>
<dbReference type="Pfam" id="PF04055">
    <property type="entry name" value="Radical_SAM"/>
    <property type="match status" value="1"/>
</dbReference>
<comment type="cofactor">
    <cofactor evidence="1">
        <name>[4Fe-4S] cluster</name>
        <dbReference type="ChEBI" id="CHEBI:49883"/>
    </cofactor>
</comment>
<keyword evidence="6" id="KW-0411">Iron-sulfur</keyword>
<evidence type="ECO:0000259" key="9">
    <source>
        <dbReference type="PROSITE" id="PS51918"/>
    </source>
</evidence>
<comment type="catalytic activity">
    <reaction evidence="7">
        <text>glycyl-[protein] + reduced [flavodoxin] + S-adenosyl-L-methionine = glycin-2-yl radical-[protein] + semiquinone [flavodoxin] + 5'-deoxyadenosine + L-methionine + H(+)</text>
        <dbReference type="Rhea" id="RHEA:61976"/>
        <dbReference type="Rhea" id="RHEA-COMP:10622"/>
        <dbReference type="Rhea" id="RHEA-COMP:14480"/>
        <dbReference type="Rhea" id="RHEA-COMP:15993"/>
        <dbReference type="Rhea" id="RHEA-COMP:15994"/>
        <dbReference type="ChEBI" id="CHEBI:15378"/>
        <dbReference type="ChEBI" id="CHEBI:17319"/>
        <dbReference type="ChEBI" id="CHEBI:29947"/>
        <dbReference type="ChEBI" id="CHEBI:32722"/>
        <dbReference type="ChEBI" id="CHEBI:57618"/>
        <dbReference type="ChEBI" id="CHEBI:57844"/>
        <dbReference type="ChEBI" id="CHEBI:59789"/>
        <dbReference type="ChEBI" id="CHEBI:140311"/>
    </reaction>
</comment>
<keyword evidence="5" id="KW-0408">Iron</keyword>
<evidence type="ECO:0000313" key="11">
    <source>
        <dbReference type="Proteomes" id="UP001222800"/>
    </source>
</evidence>
<dbReference type="InterPro" id="IPR040074">
    <property type="entry name" value="BssD/PflA/YjjW"/>
</dbReference>
<dbReference type="InterPro" id="IPR012839">
    <property type="entry name" value="Organic_radical_activase"/>
</dbReference>
<sequence>MLEKINRKGSILRIERASIHDGDGIRTVVYFNGCPLKCKWCSTPESQNINDKLGYIQKKCTICKRCISHCPENALSLSNDEKIHIDRSKCTSCFKCIDICPFGAFKKYGMTMSVDEVINEISKDELFYFHSNGGVTISGGECLIQVEFLRDVLKGCKMKGINTAIETSLFAKYKDIEKVLPFVDTLFIDIKHMDSSCHKALTGVKNDIILDNIIKLDSSKYNFDIRIRVPIIPGLNDSDYNLLDTLEFCNKLSKIRYIELLPYHRYGIDTYNSLDIEYELKNINSPSKDCIKRIVSLLEQKKYSLEIRANTGIPDGSIDLTK</sequence>
<reference evidence="10 11" key="1">
    <citation type="submission" date="2023-03" db="EMBL/GenBank/DDBJ databases">
        <title>Complete genome sequence of Tepidibacter sp. SWIR-1, isolated from a deep-sea hydrothermal vent.</title>
        <authorList>
            <person name="Li X."/>
        </authorList>
    </citation>
    <scope>NUCLEOTIDE SEQUENCE [LARGE SCALE GENOMIC DNA]</scope>
    <source>
        <strain evidence="10 11">SWIR-1</strain>
    </source>
</reference>
<evidence type="ECO:0000256" key="6">
    <source>
        <dbReference type="ARBA" id="ARBA00023014"/>
    </source>
</evidence>
<evidence type="ECO:0000256" key="3">
    <source>
        <dbReference type="ARBA" id="ARBA00022691"/>
    </source>
</evidence>
<dbReference type="SUPFAM" id="SSF54862">
    <property type="entry name" value="4Fe-4S ferredoxins"/>
    <property type="match status" value="1"/>
</dbReference>
<dbReference type="InterPro" id="IPR058240">
    <property type="entry name" value="rSAM_sf"/>
</dbReference>
<keyword evidence="4" id="KW-0479">Metal-binding</keyword>
<keyword evidence="3" id="KW-0949">S-adenosyl-L-methionine</keyword>
<organism evidence="10 11">
    <name type="scientific">Tepidibacter hydrothermalis</name>
    <dbReference type="NCBI Taxonomy" id="3036126"/>
    <lineage>
        <taxon>Bacteria</taxon>
        <taxon>Bacillati</taxon>
        <taxon>Bacillota</taxon>
        <taxon>Clostridia</taxon>
        <taxon>Peptostreptococcales</taxon>
        <taxon>Peptostreptococcaceae</taxon>
        <taxon>Tepidibacter</taxon>
    </lineage>
</organism>
<evidence type="ECO:0000313" key="10">
    <source>
        <dbReference type="EMBL" id="WFD10678.1"/>
    </source>
</evidence>
<feature type="domain" description="4Fe-4S ferredoxin-type" evidence="8">
    <location>
        <begin position="81"/>
        <end position="110"/>
    </location>
</feature>
<keyword evidence="11" id="KW-1185">Reference proteome</keyword>
<dbReference type="PANTHER" id="PTHR30352:SF4">
    <property type="entry name" value="PYRUVATE FORMATE-LYASE 2-ACTIVATING ENZYME"/>
    <property type="match status" value="1"/>
</dbReference>
<evidence type="ECO:0000256" key="1">
    <source>
        <dbReference type="ARBA" id="ARBA00001966"/>
    </source>
</evidence>
<accession>A0ABY8EIL3</accession>
<dbReference type="NCBIfam" id="TIGR02494">
    <property type="entry name" value="PFLE_PFLC"/>
    <property type="match status" value="1"/>
</dbReference>
<dbReference type="InterPro" id="IPR017896">
    <property type="entry name" value="4Fe4S_Fe-S-bd"/>
</dbReference>